<dbReference type="OrthoDB" id="7575400at2"/>
<comment type="similarity">
    <text evidence="1">Belongs to the barstar family.</text>
</comment>
<dbReference type="STRING" id="910964.GEAM_0052"/>
<keyword evidence="4" id="KW-1185">Reference proteome</keyword>
<dbReference type="Gene3D" id="3.30.370.10">
    <property type="entry name" value="Barstar-like"/>
    <property type="match status" value="1"/>
</dbReference>
<reference evidence="3 4" key="1">
    <citation type="submission" date="2014-05" db="EMBL/GenBank/DDBJ databases">
        <title>ATOL: Assembling a taxonomically balanced genome-scale reconstruction of the evolutionary history of the Enterobacteriaceae.</title>
        <authorList>
            <person name="Plunkett G.III."/>
            <person name="Neeno-Eckwall E.C."/>
            <person name="Glasner J.D."/>
            <person name="Perna N.T."/>
        </authorList>
    </citation>
    <scope>NUCLEOTIDE SEQUENCE [LARGE SCALE GENOMIC DNA]</scope>
    <source>
        <strain evidence="3 4">ATCC 33852</strain>
    </source>
</reference>
<sequence>MNKVVFDFNHIPDLPAFYGEFARQFGLSESFGANLDALWDEVTGGIKLPVEIDFAHLNVSRKRRFGALILLFEEAEEELEGELRFNVHEKAAAATGKAKE</sequence>
<name>A0A085GPD5_EWIA3</name>
<protein>
    <submittedName>
        <fullName evidence="3">Putative ribonuclease inhibitor</fullName>
    </submittedName>
</protein>
<dbReference type="InterPro" id="IPR000468">
    <property type="entry name" value="Barstar"/>
</dbReference>
<proteinExistence type="inferred from homology"/>
<dbReference type="RefSeq" id="WP_034786681.1">
    <property type="nucleotide sequence ID" value="NZ_JMPJ01000017.1"/>
</dbReference>
<dbReference type="GeneID" id="78381118"/>
<dbReference type="eggNOG" id="COG2732">
    <property type="taxonomic scope" value="Bacteria"/>
</dbReference>
<dbReference type="Pfam" id="PF01337">
    <property type="entry name" value="Barstar"/>
    <property type="match status" value="1"/>
</dbReference>
<dbReference type="SUPFAM" id="SSF52038">
    <property type="entry name" value="Barstar-related"/>
    <property type="match status" value="1"/>
</dbReference>
<evidence type="ECO:0000256" key="1">
    <source>
        <dbReference type="ARBA" id="ARBA00006845"/>
    </source>
</evidence>
<dbReference type="InterPro" id="IPR035905">
    <property type="entry name" value="Barstar-like_sf"/>
</dbReference>
<evidence type="ECO:0000313" key="3">
    <source>
        <dbReference type="EMBL" id="KFC85580.1"/>
    </source>
</evidence>
<comment type="caution">
    <text evidence="3">The sequence shown here is derived from an EMBL/GenBank/DDBJ whole genome shotgun (WGS) entry which is preliminary data.</text>
</comment>
<evidence type="ECO:0000313" key="4">
    <source>
        <dbReference type="Proteomes" id="UP000028640"/>
    </source>
</evidence>
<accession>A0A085GPD5</accession>
<dbReference type="EMBL" id="JMPJ01000017">
    <property type="protein sequence ID" value="KFC85580.1"/>
    <property type="molecule type" value="Genomic_DNA"/>
</dbReference>
<gene>
    <name evidence="3" type="ORF">GEAM_0052</name>
</gene>
<dbReference type="Proteomes" id="UP000028640">
    <property type="component" value="Unassembled WGS sequence"/>
</dbReference>
<organism evidence="3 4">
    <name type="scientific">Ewingella americana (strain ATCC 33852 / DSM 4580 / CCUG 14506 / JCM 5911 / LMG 7869 / NCTC 12157 / CDC 1468-78)</name>
    <dbReference type="NCBI Taxonomy" id="910964"/>
    <lineage>
        <taxon>Bacteria</taxon>
        <taxon>Pseudomonadati</taxon>
        <taxon>Pseudomonadota</taxon>
        <taxon>Gammaproteobacteria</taxon>
        <taxon>Enterobacterales</taxon>
        <taxon>Yersiniaceae</taxon>
        <taxon>Ewingella</taxon>
    </lineage>
</organism>
<dbReference type="AlphaFoldDB" id="A0A085GPD5"/>
<evidence type="ECO:0000259" key="2">
    <source>
        <dbReference type="Pfam" id="PF01337"/>
    </source>
</evidence>
<feature type="domain" description="Barstar (barnase inhibitor)" evidence="2">
    <location>
        <begin position="1"/>
        <end position="82"/>
    </location>
</feature>